<dbReference type="PROSITE" id="PS50850">
    <property type="entry name" value="MFS"/>
    <property type="match status" value="1"/>
</dbReference>
<feature type="region of interest" description="Disordered" evidence="5">
    <location>
        <begin position="142"/>
        <end position="173"/>
    </location>
</feature>
<dbReference type="Pfam" id="PF07690">
    <property type="entry name" value="MFS_1"/>
    <property type="match status" value="1"/>
</dbReference>
<comment type="subcellular location">
    <subcellularLocation>
        <location evidence="1">Cell membrane</location>
        <topology evidence="1">Multi-pass membrane protein</topology>
    </subcellularLocation>
</comment>
<feature type="transmembrane region" description="Helical" evidence="6">
    <location>
        <begin position="39"/>
        <end position="58"/>
    </location>
</feature>
<dbReference type="Gene3D" id="1.20.1250.20">
    <property type="entry name" value="MFS general substrate transporter like domains"/>
    <property type="match status" value="1"/>
</dbReference>
<evidence type="ECO:0000256" key="4">
    <source>
        <dbReference type="ARBA" id="ARBA00023136"/>
    </source>
</evidence>
<keyword evidence="9" id="KW-1185">Reference proteome</keyword>
<feature type="transmembrane region" description="Helical" evidence="6">
    <location>
        <begin position="78"/>
        <end position="97"/>
    </location>
</feature>
<name>A0ABN6XHL1_9MICO</name>
<feature type="domain" description="Major facilitator superfamily (MFS) profile" evidence="7">
    <location>
        <begin position="13"/>
        <end position="173"/>
    </location>
</feature>
<evidence type="ECO:0000256" key="3">
    <source>
        <dbReference type="ARBA" id="ARBA00022989"/>
    </source>
</evidence>
<dbReference type="RefSeq" id="WP_350226694.1">
    <property type="nucleotide sequence ID" value="NZ_AP027731.1"/>
</dbReference>
<sequence>MTAAGSTFRWRSIALAAFLPTLLFSIGEGAIIPLIPVAAHNLGATLAIAGLIAAMVTLGELAGDIPSGAVVGRIGERASMIAAAGVAVAGLLLSIVAPNPLVLGIGIFLVGLATAVFALARHAFMTSYVPLEFRARSLSTLGGRSGWATSSGRSSARASSSSPDRCSRRSGSS</sequence>
<organism evidence="8 9">
    <name type="scientific">Naasia aerilata</name>
    <dbReference type="NCBI Taxonomy" id="1162966"/>
    <lineage>
        <taxon>Bacteria</taxon>
        <taxon>Bacillati</taxon>
        <taxon>Actinomycetota</taxon>
        <taxon>Actinomycetes</taxon>
        <taxon>Micrococcales</taxon>
        <taxon>Microbacteriaceae</taxon>
        <taxon>Naasia</taxon>
    </lineage>
</organism>
<evidence type="ECO:0000256" key="1">
    <source>
        <dbReference type="ARBA" id="ARBA00004651"/>
    </source>
</evidence>
<keyword evidence="2 6" id="KW-0812">Transmembrane</keyword>
<dbReference type="Proteomes" id="UP001321498">
    <property type="component" value="Chromosome"/>
</dbReference>
<evidence type="ECO:0000313" key="9">
    <source>
        <dbReference type="Proteomes" id="UP001321498"/>
    </source>
</evidence>
<evidence type="ECO:0000259" key="7">
    <source>
        <dbReference type="PROSITE" id="PS50850"/>
    </source>
</evidence>
<accession>A0ABN6XHL1</accession>
<evidence type="ECO:0000256" key="2">
    <source>
        <dbReference type="ARBA" id="ARBA00022692"/>
    </source>
</evidence>
<evidence type="ECO:0000256" key="6">
    <source>
        <dbReference type="SAM" id="Phobius"/>
    </source>
</evidence>
<feature type="compositionally biased region" description="Low complexity" evidence="5">
    <location>
        <begin position="146"/>
        <end position="173"/>
    </location>
</feature>
<evidence type="ECO:0000256" key="5">
    <source>
        <dbReference type="SAM" id="MobiDB-lite"/>
    </source>
</evidence>
<dbReference type="InterPro" id="IPR036259">
    <property type="entry name" value="MFS_trans_sf"/>
</dbReference>
<reference evidence="9" key="1">
    <citation type="journal article" date="2019" name="Int. J. Syst. Evol. Microbiol.">
        <title>The Global Catalogue of Microorganisms (GCM) 10K type strain sequencing project: providing services to taxonomists for standard genome sequencing and annotation.</title>
        <authorList>
            <consortium name="The Broad Institute Genomics Platform"/>
            <consortium name="The Broad Institute Genome Sequencing Center for Infectious Disease"/>
            <person name="Wu L."/>
            <person name="Ma J."/>
        </authorList>
    </citation>
    <scope>NUCLEOTIDE SEQUENCE [LARGE SCALE GENOMIC DNA]</scope>
    <source>
        <strain evidence="9">NBRC 108725</strain>
    </source>
</reference>
<keyword evidence="3 6" id="KW-1133">Transmembrane helix</keyword>
<protein>
    <recommendedName>
        <fullName evidence="7">Major facilitator superfamily (MFS) profile domain-containing protein</fullName>
    </recommendedName>
</protein>
<evidence type="ECO:0000313" key="8">
    <source>
        <dbReference type="EMBL" id="BDZ44320.1"/>
    </source>
</evidence>
<dbReference type="InterPro" id="IPR011701">
    <property type="entry name" value="MFS"/>
</dbReference>
<dbReference type="EMBL" id="AP027731">
    <property type="protein sequence ID" value="BDZ44320.1"/>
    <property type="molecule type" value="Genomic_DNA"/>
</dbReference>
<dbReference type="InterPro" id="IPR020846">
    <property type="entry name" value="MFS_dom"/>
</dbReference>
<dbReference type="SUPFAM" id="SSF103473">
    <property type="entry name" value="MFS general substrate transporter"/>
    <property type="match status" value="1"/>
</dbReference>
<feature type="transmembrane region" description="Helical" evidence="6">
    <location>
        <begin position="103"/>
        <end position="124"/>
    </location>
</feature>
<keyword evidence="4 6" id="KW-0472">Membrane</keyword>
<proteinExistence type="predicted"/>
<gene>
    <name evidence="8" type="ORF">GCM10025866_02290</name>
</gene>